<dbReference type="InterPro" id="IPR005543">
    <property type="entry name" value="PASTA_dom"/>
</dbReference>
<dbReference type="CDD" id="cd06577">
    <property type="entry name" value="PASTA_pknB"/>
    <property type="match status" value="3"/>
</dbReference>
<dbReference type="EMBL" id="CAEZWY010000012">
    <property type="protein sequence ID" value="CAB4664503.1"/>
    <property type="molecule type" value="Genomic_DNA"/>
</dbReference>
<gene>
    <name evidence="3" type="ORF">UFOPK2312_00207</name>
</gene>
<organism evidence="3">
    <name type="scientific">freshwater metagenome</name>
    <dbReference type="NCBI Taxonomy" id="449393"/>
    <lineage>
        <taxon>unclassified sequences</taxon>
        <taxon>metagenomes</taxon>
        <taxon>ecological metagenomes</taxon>
    </lineage>
</organism>
<feature type="transmembrane region" description="Helical" evidence="1">
    <location>
        <begin position="59"/>
        <end position="79"/>
    </location>
</feature>
<protein>
    <submittedName>
        <fullName evidence="3">Unannotated protein</fullName>
    </submittedName>
</protein>
<keyword evidence="1" id="KW-0812">Transmembrane</keyword>
<feature type="domain" description="PASTA" evidence="2">
    <location>
        <begin position="84"/>
        <end position="148"/>
    </location>
</feature>
<dbReference type="PROSITE" id="PS51178">
    <property type="entry name" value="PASTA"/>
    <property type="match status" value="2"/>
</dbReference>
<keyword evidence="1" id="KW-1133">Transmembrane helix</keyword>
<proteinExistence type="predicted"/>
<accession>A0A6J6LVP2</accession>
<dbReference type="Pfam" id="PF03793">
    <property type="entry name" value="PASTA"/>
    <property type="match status" value="3"/>
</dbReference>
<evidence type="ECO:0000259" key="2">
    <source>
        <dbReference type="PROSITE" id="PS51178"/>
    </source>
</evidence>
<dbReference type="AlphaFoldDB" id="A0A6J6LVP2"/>
<keyword evidence="1" id="KW-0472">Membrane</keyword>
<sequence length="285" mass="29708">MPVLDPMVDNFISVALAKSPDDRYQSAIAMLDDLKRLARGEAITREIPRTKKPTKRLKMAALLSAVLLGLGVVANFTIFSKTDSTLSAGLPNVVGLTEVQARQLLIGFTITINRARDPRIPIDRVVSQLPLATSKVSSGSSVTLTLSDGPGDAIVPVGLIGISLEEARILLVQSGLVILRTNPVDSEQVPGTVLVVTPQSGETVRAGSGVVLDIASGNVQVPTLIGVSEIQARTLLIQAGFLVKIVDAIDATQPVGIVLAQAPDGGSVKTIGSSVTITINRAATN</sequence>
<dbReference type="SMART" id="SM00740">
    <property type="entry name" value="PASTA"/>
    <property type="match status" value="3"/>
</dbReference>
<dbReference type="Gene3D" id="3.30.10.20">
    <property type="match status" value="3"/>
</dbReference>
<evidence type="ECO:0000256" key="1">
    <source>
        <dbReference type="SAM" id="Phobius"/>
    </source>
</evidence>
<reference evidence="3" key="1">
    <citation type="submission" date="2020-05" db="EMBL/GenBank/DDBJ databases">
        <authorList>
            <person name="Chiriac C."/>
            <person name="Salcher M."/>
            <person name="Ghai R."/>
            <person name="Kavagutti S V."/>
        </authorList>
    </citation>
    <scope>NUCLEOTIDE SEQUENCE</scope>
</reference>
<name>A0A6J6LVP2_9ZZZZ</name>
<evidence type="ECO:0000313" key="3">
    <source>
        <dbReference type="EMBL" id="CAB4664503.1"/>
    </source>
</evidence>
<feature type="domain" description="PASTA" evidence="2">
    <location>
        <begin position="215"/>
        <end position="281"/>
    </location>
</feature>